<reference evidence="3 4" key="1">
    <citation type="submission" date="2018-08" db="EMBL/GenBank/DDBJ databases">
        <authorList>
            <person name="Khan S.A."/>
        </authorList>
    </citation>
    <scope>NUCLEOTIDE SEQUENCE [LARGE SCALE GENOMIC DNA]</scope>
    <source>
        <strain evidence="3 4">GTF-13</strain>
    </source>
</reference>
<dbReference type="GO" id="GO:0032259">
    <property type="term" value="P:methylation"/>
    <property type="evidence" value="ECO:0007669"/>
    <property type="project" value="UniProtKB-KW"/>
</dbReference>
<reference evidence="3 4" key="2">
    <citation type="submission" date="2018-12" db="EMBL/GenBank/DDBJ databases">
        <title>Simiduia agarivorans gen. nov., sp. nov., a marine, agarolytic bacterium isolated from shallow coastal water from Keelung, Taiwan.</title>
        <authorList>
            <person name="Shieh W.Y."/>
        </authorList>
    </citation>
    <scope>NUCLEOTIDE SEQUENCE [LARGE SCALE GENOMIC DNA]</scope>
    <source>
        <strain evidence="3 4">GTF-13</strain>
    </source>
</reference>
<dbReference type="GO" id="GO:0008757">
    <property type="term" value="F:S-adenosylmethionine-dependent methyltransferase activity"/>
    <property type="evidence" value="ECO:0007669"/>
    <property type="project" value="InterPro"/>
</dbReference>
<evidence type="ECO:0000259" key="2">
    <source>
        <dbReference type="Pfam" id="PF08241"/>
    </source>
</evidence>
<dbReference type="PANTHER" id="PTHR42912:SF80">
    <property type="entry name" value="METHYLTRANSFERASE DOMAIN-CONTAINING PROTEIN"/>
    <property type="match status" value="1"/>
</dbReference>
<dbReference type="CDD" id="cd02440">
    <property type="entry name" value="AdoMet_MTases"/>
    <property type="match status" value="1"/>
</dbReference>
<evidence type="ECO:0000313" key="3">
    <source>
        <dbReference type="EMBL" id="RRJ85177.1"/>
    </source>
</evidence>
<dbReference type="EMBL" id="QWEZ01000001">
    <property type="protein sequence ID" value="RRJ85177.1"/>
    <property type="molecule type" value="Genomic_DNA"/>
</dbReference>
<keyword evidence="4" id="KW-1185">Reference proteome</keyword>
<dbReference type="Proteomes" id="UP000280792">
    <property type="component" value="Unassembled WGS sequence"/>
</dbReference>
<evidence type="ECO:0000313" key="4">
    <source>
        <dbReference type="Proteomes" id="UP000280792"/>
    </source>
</evidence>
<dbReference type="AlphaFoldDB" id="A0A3P3VS85"/>
<protein>
    <submittedName>
        <fullName evidence="3">Methyltransferase domain-containing protein</fullName>
    </submittedName>
</protein>
<dbReference type="RefSeq" id="WP_125015603.1">
    <property type="nucleotide sequence ID" value="NZ_QWEZ01000001.1"/>
</dbReference>
<gene>
    <name evidence="3" type="ORF">D0544_08960</name>
</gene>
<comment type="caution">
    <text evidence="3">The sequence shown here is derived from an EMBL/GenBank/DDBJ whole genome shotgun (WGS) entry which is preliminary data.</text>
</comment>
<dbReference type="SUPFAM" id="SSF53335">
    <property type="entry name" value="S-adenosyl-L-methionine-dependent methyltransferases"/>
    <property type="match status" value="1"/>
</dbReference>
<dbReference type="Gene3D" id="3.40.50.150">
    <property type="entry name" value="Vaccinia Virus protein VP39"/>
    <property type="match status" value="1"/>
</dbReference>
<dbReference type="InterPro" id="IPR004033">
    <property type="entry name" value="UbiE/COQ5_MeTrFase"/>
</dbReference>
<accession>A0A3P3VS85</accession>
<keyword evidence="1" id="KW-0474">Menaquinone biosynthesis</keyword>
<feature type="domain" description="Methyltransferase type 11" evidence="2">
    <location>
        <begin position="52"/>
        <end position="152"/>
    </location>
</feature>
<dbReference type="InterPro" id="IPR050508">
    <property type="entry name" value="Methyltransf_Superfamily"/>
</dbReference>
<proteinExistence type="predicted"/>
<keyword evidence="3" id="KW-0489">Methyltransferase</keyword>
<evidence type="ECO:0000256" key="1">
    <source>
        <dbReference type="ARBA" id="ARBA00022428"/>
    </source>
</evidence>
<dbReference type="GO" id="GO:0009234">
    <property type="term" value="P:menaquinone biosynthetic process"/>
    <property type="evidence" value="ECO:0007669"/>
    <property type="project" value="UniProtKB-KW"/>
</dbReference>
<name>A0A3P3VS85_9GAMM</name>
<sequence length="226" mass="24860">MRPALDSQRLRRLYNRIARRYDCQHALLTARSDQRGRELLVKLALAPGDRVLDAGAGTGSSGLRAARRVGESGRVTLLDSSPGMLAVARQRIERAQLQGRVAVVDGDMHRLPFADNSFDAVLSSYSLCPLADPLQAVRELFRVTRPGGCIAIVHSTEPRSPLLKWLAARVEALIWRLPALSLGCRPVEVAPLLESMGCKLVFSRRIGVPLWPFLVLVAERPRGEQG</sequence>
<organism evidence="3 4">
    <name type="scientific">Aestuariirhabdus litorea</name>
    <dbReference type="NCBI Taxonomy" id="2528527"/>
    <lineage>
        <taxon>Bacteria</taxon>
        <taxon>Pseudomonadati</taxon>
        <taxon>Pseudomonadota</taxon>
        <taxon>Gammaproteobacteria</taxon>
        <taxon>Oceanospirillales</taxon>
        <taxon>Aestuariirhabdaceae</taxon>
        <taxon>Aestuariirhabdus</taxon>
    </lineage>
</organism>
<keyword evidence="3" id="KW-0808">Transferase</keyword>
<dbReference type="InterPro" id="IPR013216">
    <property type="entry name" value="Methyltransf_11"/>
</dbReference>
<dbReference type="Pfam" id="PF08241">
    <property type="entry name" value="Methyltransf_11"/>
    <property type="match status" value="1"/>
</dbReference>
<dbReference type="PROSITE" id="PS51608">
    <property type="entry name" value="SAM_MT_UBIE"/>
    <property type="match status" value="1"/>
</dbReference>
<dbReference type="InterPro" id="IPR029063">
    <property type="entry name" value="SAM-dependent_MTases_sf"/>
</dbReference>
<dbReference type="PANTHER" id="PTHR42912">
    <property type="entry name" value="METHYLTRANSFERASE"/>
    <property type="match status" value="1"/>
</dbReference>